<evidence type="ECO:0000256" key="4">
    <source>
        <dbReference type="ARBA" id="ARBA00049417"/>
    </source>
</evidence>
<evidence type="ECO:0000313" key="7">
    <source>
        <dbReference type="EMBL" id="OPX55470.1"/>
    </source>
</evidence>
<dbReference type="Proteomes" id="UP000191418">
    <property type="component" value="Unassembled WGS sequence"/>
</dbReference>
<dbReference type="HAMAP" id="MF_00199">
    <property type="entry name" value="ApaH"/>
    <property type="match status" value="1"/>
</dbReference>
<dbReference type="InterPro" id="IPR004843">
    <property type="entry name" value="Calcineurin-like_PHP"/>
</dbReference>
<evidence type="ECO:0000256" key="5">
    <source>
        <dbReference type="HAMAP-Rule" id="MF_00199"/>
    </source>
</evidence>
<accession>A0A1T4Q127</accession>
<feature type="domain" description="Calcineurin-like phosphoesterase" evidence="6">
    <location>
        <begin position="1"/>
        <end position="140"/>
    </location>
</feature>
<dbReference type="CDD" id="cd07422">
    <property type="entry name" value="MPP_ApaH"/>
    <property type="match status" value="1"/>
</dbReference>
<dbReference type="InterPro" id="IPR001611">
    <property type="entry name" value="Leu-rich_rpt"/>
</dbReference>
<dbReference type="PIRSF" id="PIRSF000903">
    <property type="entry name" value="B5n-ttraPtase_sm"/>
    <property type="match status" value="1"/>
</dbReference>
<organism evidence="7 8">
    <name type="scientific">Oceanospirillum multiglobuliferum</name>
    <dbReference type="NCBI Taxonomy" id="64969"/>
    <lineage>
        <taxon>Bacteria</taxon>
        <taxon>Pseudomonadati</taxon>
        <taxon>Pseudomonadota</taxon>
        <taxon>Gammaproteobacteria</taxon>
        <taxon>Oceanospirillales</taxon>
        <taxon>Oceanospirillaceae</taxon>
        <taxon>Oceanospirillum</taxon>
    </lineage>
</organism>
<dbReference type="PANTHER" id="PTHR40942:SF4">
    <property type="entry name" value="CYTOCHROME C5"/>
    <property type="match status" value="1"/>
</dbReference>
<proteinExistence type="inferred from homology"/>
<dbReference type="AlphaFoldDB" id="A0A1T4Q127"/>
<dbReference type="PANTHER" id="PTHR40942">
    <property type="match status" value="1"/>
</dbReference>
<protein>
    <recommendedName>
        <fullName evidence="5">Bis(5'-nucleosyl)-tetraphosphatase, symmetrical</fullName>
        <ecNumber evidence="5">3.6.1.41</ecNumber>
    </recommendedName>
    <alternativeName>
        <fullName evidence="5">Ap4A hydrolase</fullName>
    </alternativeName>
    <alternativeName>
        <fullName evidence="5">Diadenosine 5',5'''-P1,P4-tetraphosphate pyrophosphohydrolase</fullName>
    </alternativeName>
    <alternativeName>
        <fullName evidence="5">Diadenosine tetraphosphatase</fullName>
    </alternativeName>
</protein>
<name>A0A1T4Q127_9GAMM</name>
<sequence length="272" mass="30514">MTIYAVGDLQGCFTELEQLLETVQFDPNHDHLWLAGDLVNRGPQSLEVLRFAYSLGDRVKVVLGNHDLHLLAVAYAGAKVKRQDTLDAILKAPDRDELLNWLRYQPLCHFDEAQGYVMTHAGIPPIWSVADTLAYAHEVEAVLRSHSCKAFFNAMYGNKPDIWSDELVGFERLRVITNYLTRMRFCTAEGQLEFESKEGLDQCPVGFAPWFSFPRKDQAKVIFGHWAALEGKIEAVNCYALDTGCVWGGSLTALNLSNAELSSVPSLQKSLY</sequence>
<dbReference type="Gene3D" id="3.60.21.10">
    <property type="match status" value="1"/>
</dbReference>
<dbReference type="Pfam" id="PF00149">
    <property type="entry name" value="Metallophos"/>
    <property type="match status" value="1"/>
</dbReference>
<dbReference type="InterPro" id="IPR029052">
    <property type="entry name" value="Metallo-depent_PP-like"/>
</dbReference>
<dbReference type="InterPro" id="IPR004617">
    <property type="entry name" value="ApaH"/>
</dbReference>
<evidence type="ECO:0000256" key="2">
    <source>
        <dbReference type="ARBA" id="ARBA00005419"/>
    </source>
</evidence>
<gene>
    <name evidence="5" type="primary">apaH</name>
    <name evidence="7" type="ORF">BTE48_08765</name>
</gene>
<dbReference type="GO" id="GO:0008803">
    <property type="term" value="F:bis(5'-nucleosyl)-tetraphosphatase (symmetrical) activity"/>
    <property type="evidence" value="ECO:0007669"/>
    <property type="project" value="UniProtKB-UniRule"/>
</dbReference>
<comment type="caution">
    <text evidence="7">The sequence shown here is derived from an EMBL/GenBank/DDBJ whole genome shotgun (WGS) entry which is preliminary data.</text>
</comment>
<keyword evidence="8" id="KW-1185">Reference proteome</keyword>
<dbReference type="NCBIfam" id="TIGR00668">
    <property type="entry name" value="apaH"/>
    <property type="match status" value="1"/>
</dbReference>
<evidence type="ECO:0000313" key="8">
    <source>
        <dbReference type="Proteomes" id="UP000191418"/>
    </source>
</evidence>
<dbReference type="SUPFAM" id="SSF56300">
    <property type="entry name" value="Metallo-dependent phosphatases"/>
    <property type="match status" value="1"/>
</dbReference>
<keyword evidence="3 5" id="KW-0378">Hydrolase</keyword>
<evidence type="ECO:0000256" key="1">
    <source>
        <dbReference type="ARBA" id="ARBA00003413"/>
    </source>
</evidence>
<reference evidence="7 8" key="1">
    <citation type="submission" date="2017-01" db="EMBL/GenBank/DDBJ databases">
        <title>Genome Sequencing of a Marine Spirillum, Oceanospirillum multiglobuliferum ATCC 33336, from Japan.</title>
        <authorList>
            <person name="Carney J.G."/>
            <person name="Trachtenberg A.M."/>
            <person name="Rheaume B.A."/>
            <person name="Linnane J.D."/>
            <person name="Pitts N.L."/>
            <person name="Mykles D.L."/>
            <person name="Maclea K.S."/>
        </authorList>
    </citation>
    <scope>NUCLEOTIDE SEQUENCE [LARGE SCALE GENOMIC DNA]</scope>
    <source>
        <strain evidence="7 8">ATCC 33336</strain>
    </source>
</reference>
<dbReference type="EMBL" id="MTSM01000009">
    <property type="protein sequence ID" value="OPX55470.1"/>
    <property type="molecule type" value="Genomic_DNA"/>
</dbReference>
<comment type="catalytic activity">
    <reaction evidence="4 5">
        <text>P(1),P(4)-bis(5'-adenosyl) tetraphosphate + H2O = 2 ADP + 2 H(+)</text>
        <dbReference type="Rhea" id="RHEA:24252"/>
        <dbReference type="ChEBI" id="CHEBI:15377"/>
        <dbReference type="ChEBI" id="CHEBI:15378"/>
        <dbReference type="ChEBI" id="CHEBI:58141"/>
        <dbReference type="ChEBI" id="CHEBI:456216"/>
        <dbReference type="EC" id="3.6.1.41"/>
    </reaction>
</comment>
<evidence type="ECO:0000259" key="6">
    <source>
        <dbReference type="Pfam" id="PF00149"/>
    </source>
</evidence>
<dbReference type="STRING" id="64969.SAMN02745127_01708"/>
<dbReference type="OrthoDB" id="9807890at2"/>
<evidence type="ECO:0000256" key="3">
    <source>
        <dbReference type="ARBA" id="ARBA00022801"/>
    </source>
</evidence>
<dbReference type="EC" id="3.6.1.41" evidence="5"/>
<comment type="function">
    <text evidence="1 5">Hydrolyzes diadenosine 5',5'''-P1,P4-tetraphosphate to yield ADP.</text>
</comment>
<comment type="similarity">
    <text evidence="2 5">Belongs to the Ap4A hydrolase family.</text>
</comment>
<dbReference type="NCBIfam" id="NF001204">
    <property type="entry name" value="PRK00166.1"/>
    <property type="match status" value="1"/>
</dbReference>
<dbReference type="RefSeq" id="WP_078745309.1">
    <property type="nucleotide sequence ID" value="NZ_FUXG01000010.1"/>
</dbReference>
<dbReference type="PROSITE" id="PS51450">
    <property type="entry name" value="LRR"/>
    <property type="match status" value="1"/>
</dbReference>